<evidence type="ECO:0000256" key="2">
    <source>
        <dbReference type="SAM" id="SignalP"/>
    </source>
</evidence>
<evidence type="ECO:0000313" key="5">
    <source>
        <dbReference type="WBParaSite" id="MBELARI_LOCUS346"/>
    </source>
</evidence>
<dbReference type="PROSITE" id="PS50015">
    <property type="entry name" value="SAP_B"/>
    <property type="match status" value="1"/>
</dbReference>
<reference evidence="5" key="1">
    <citation type="submission" date="2024-02" db="UniProtKB">
        <authorList>
            <consortium name="WormBaseParasite"/>
        </authorList>
    </citation>
    <scope>IDENTIFICATION</scope>
</reference>
<keyword evidence="4" id="KW-1185">Reference proteome</keyword>
<dbReference type="InterPro" id="IPR008139">
    <property type="entry name" value="SaposinB_dom"/>
</dbReference>
<name>A0AAF3FBW6_9BILA</name>
<organism evidence="4 5">
    <name type="scientific">Mesorhabditis belari</name>
    <dbReference type="NCBI Taxonomy" id="2138241"/>
    <lineage>
        <taxon>Eukaryota</taxon>
        <taxon>Metazoa</taxon>
        <taxon>Ecdysozoa</taxon>
        <taxon>Nematoda</taxon>
        <taxon>Chromadorea</taxon>
        <taxon>Rhabditida</taxon>
        <taxon>Rhabditina</taxon>
        <taxon>Rhabditomorpha</taxon>
        <taxon>Rhabditoidea</taxon>
        <taxon>Rhabditidae</taxon>
        <taxon>Mesorhabditinae</taxon>
        <taxon>Mesorhabditis</taxon>
    </lineage>
</organism>
<dbReference type="SUPFAM" id="SSF47862">
    <property type="entry name" value="Saposin"/>
    <property type="match status" value="1"/>
</dbReference>
<keyword evidence="2" id="KW-0732">Signal</keyword>
<feature type="chain" id="PRO_5041955356" description="Saposin B-type domain-containing protein" evidence="2">
    <location>
        <begin position="18"/>
        <end position="570"/>
    </location>
</feature>
<dbReference type="InterPro" id="IPR011001">
    <property type="entry name" value="Saposin-like"/>
</dbReference>
<keyword evidence="1" id="KW-1015">Disulfide bond</keyword>
<dbReference type="Proteomes" id="UP000887575">
    <property type="component" value="Unassembled WGS sequence"/>
</dbReference>
<dbReference type="Gene3D" id="1.10.225.10">
    <property type="entry name" value="Saposin-like"/>
    <property type="match status" value="1"/>
</dbReference>
<accession>A0AAF3FBW6</accession>
<sequence>MLKYFFVLTLLFVFSKAEKSKDNYGLKKVMKPESLRVRENDQILDILEGDSPIEQKIRFKFQEESNGQLCDVCKTLLESVSEYVKEHESTIPDALNALCDELFHTHQSEKDLCEVIVQSQLKNIIAYIEEGTNPDIAYRRFRLTDAGPSFAIHGVRLNRLQAFQLFTSNPSITANFLLDFTVYDCAEPSSTPNPTLLKTNCIDQLPFSIDEEPTLVFGDWEEVSFASSIDPTKVNGHFYTSHVVLENKNLITVRETKFNTGDWGLSIRLEQWVNDTRKVLVIPGMQQHPEDYFTVLVKETFLVTIVTPSTVFSPYTIMEVFGHGMVMALTDCPLFQTELTCARDVLYSVFAGADPGKVEDGGNRLAVETAQILKASSTSTATSLFANTQCAFCLKFNLLNSFNDVRYVDMARFSIWSPAFNPWEYDQNEKVGWIGGNACRGSCLNFGQIANHPTDAPLPKFSIEIQQLIDIGSLYLTGFSVPDCSFSTPKEYITEERTVTELETWTFTAQCVMISWRPSDIDETRPDTSYLFTVRQLPDCKATYPLLDENSPTFAFHASDLQAYSSLLKP</sequence>
<dbReference type="AlphaFoldDB" id="A0AAF3FBW6"/>
<protein>
    <recommendedName>
        <fullName evidence="3">Saposin B-type domain-containing protein</fullName>
    </recommendedName>
</protein>
<evidence type="ECO:0000313" key="4">
    <source>
        <dbReference type="Proteomes" id="UP000887575"/>
    </source>
</evidence>
<proteinExistence type="predicted"/>
<evidence type="ECO:0000256" key="1">
    <source>
        <dbReference type="ARBA" id="ARBA00023157"/>
    </source>
</evidence>
<dbReference type="WBParaSite" id="MBELARI_LOCUS346">
    <property type="protein sequence ID" value="MBELARI_LOCUS346"/>
    <property type="gene ID" value="MBELARI_LOCUS346"/>
</dbReference>
<feature type="domain" description="Saposin B-type" evidence="3">
    <location>
        <begin position="66"/>
        <end position="148"/>
    </location>
</feature>
<evidence type="ECO:0000259" key="3">
    <source>
        <dbReference type="PROSITE" id="PS50015"/>
    </source>
</evidence>
<feature type="signal peptide" evidence="2">
    <location>
        <begin position="1"/>
        <end position="17"/>
    </location>
</feature>